<feature type="non-terminal residue" evidence="1">
    <location>
        <position position="305"/>
    </location>
</feature>
<name>A0A0F8XWA6_9ZZZZ</name>
<proteinExistence type="predicted"/>
<comment type="caution">
    <text evidence="1">The sequence shown here is derived from an EMBL/GenBank/DDBJ whole genome shotgun (WGS) entry which is preliminary data.</text>
</comment>
<protein>
    <submittedName>
        <fullName evidence="1">Uncharacterized protein</fullName>
    </submittedName>
</protein>
<organism evidence="1">
    <name type="scientific">marine sediment metagenome</name>
    <dbReference type="NCBI Taxonomy" id="412755"/>
    <lineage>
        <taxon>unclassified sequences</taxon>
        <taxon>metagenomes</taxon>
        <taxon>ecological metagenomes</taxon>
    </lineage>
</organism>
<accession>A0A0F8XWA6</accession>
<evidence type="ECO:0000313" key="1">
    <source>
        <dbReference type="EMBL" id="KKK73362.1"/>
    </source>
</evidence>
<gene>
    <name evidence="1" type="ORF">LCGC14_2894600</name>
</gene>
<sequence>MKRILLLVALALVALAPAQAQNKSLTPVPKIQFLDTSGDPLAGGKVNTFISGTSTPQATYTDVGGGTPNANPVILDSGGFAEIWLTVGETYTIRLDNSADVVQWTVDGVTSGTLDTNLVVGTTAVTFSATPTFDSSTSVYFSMALTGNVTSSTLSNAADGRVAYFNLCQDATGGRTFVWPSSVLSGPTIDPTASACTSAIFTYDGTNWREQAPQRTPGKRDGTFIVDGSKYSTIAEAQTDCPSTGCSVYVPYALTIPAFTITKPMRIEFGPENFTVSGTILIQNVTGIKWYGAGSGTSTSQITRF</sequence>
<dbReference type="AlphaFoldDB" id="A0A0F8XWA6"/>
<dbReference type="EMBL" id="LAZR01056819">
    <property type="protein sequence ID" value="KKK73362.1"/>
    <property type="molecule type" value="Genomic_DNA"/>
</dbReference>
<reference evidence="1" key="1">
    <citation type="journal article" date="2015" name="Nature">
        <title>Complex archaea that bridge the gap between prokaryotes and eukaryotes.</title>
        <authorList>
            <person name="Spang A."/>
            <person name="Saw J.H."/>
            <person name="Jorgensen S.L."/>
            <person name="Zaremba-Niedzwiedzka K."/>
            <person name="Martijn J."/>
            <person name="Lind A.E."/>
            <person name="van Eijk R."/>
            <person name="Schleper C."/>
            <person name="Guy L."/>
            <person name="Ettema T.J."/>
        </authorList>
    </citation>
    <scope>NUCLEOTIDE SEQUENCE</scope>
</reference>